<protein>
    <submittedName>
        <fullName evidence="1">Uncharacterized protein</fullName>
    </submittedName>
</protein>
<name>A0A194QFH5_PAPXU</name>
<reference evidence="1 2" key="1">
    <citation type="journal article" date="2015" name="Nat. Commun.">
        <title>Outbred genome sequencing and CRISPR/Cas9 gene editing in butterflies.</title>
        <authorList>
            <person name="Li X."/>
            <person name="Fan D."/>
            <person name="Zhang W."/>
            <person name="Liu G."/>
            <person name="Zhang L."/>
            <person name="Zhao L."/>
            <person name="Fang X."/>
            <person name="Chen L."/>
            <person name="Dong Y."/>
            <person name="Chen Y."/>
            <person name="Ding Y."/>
            <person name="Zhao R."/>
            <person name="Feng M."/>
            <person name="Zhu Y."/>
            <person name="Feng Y."/>
            <person name="Jiang X."/>
            <person name="Zhu D."/>
            <person name="Xiang H."/>
            <person name="Feng X."/>
            <person name="Li S."/>
            <person name="Wang J."/>
            <person name="Zhang G."/>
            <person name="Kronforst M.R."/>
            <person name="Wang W."/>
        </authorList>
    </citation>
    <scope>NUCLEOTIDE SEQUENCE [LARGE SCALE GENOMIC DNA]</scope>
    <source>
        <strain evidence="1">Ya'a_city_454_Px</strain>
        <tissue evidence="1">Whole body</tissue>
    </source>
</reference>
<keyword evidence="2" id="KW-1185">Reference proteome</keyword>
<sequence length="89" mass="9344">MQPTNRRSKNHSDTIIARKYKTASYCARLRAAAGAACCAAARCIPHALTVPVEFYAVQALFTGRHGRAGDAARSPAHTSIAGTAVLTSS</sequence>
<dbReference type="AlphaFoldDB" id="A0A194QFH5"/>
<evidence type="ECO:0000313" key="1">
    <source>
        <dbReference type="EMBL" id="KPJ02221.1"/>
    </source>
</evidence>
<organism evidence="1 2">
    <name type="scientific">Papilio xuthus</name>
    <name type="common">Asian swallowtail butterfly</name>
    <dbReference type="NCBI Taxonomy" id="66420"/>
    <lineage>
        <taxon>Eukaryota</taxon>
        <taxon>Metazoa</taxon>
        <taxon>Ecdysozoa</taxon>
        <taxon>Arthropoda</taxon>
        <taxon>Hexapoda</taxon>
        <taxon>Insecta</taxon>
        <taxon>Pterygota</taxon>
        <taxon>Neoptera</taxon>
        <taxon>Endopterygota</taxon>
        <taxon>Lepidoptera</taxon>
        <taxon>Glossata</taxon>
        <taxon>Ditrysia</taxon>
        <taxon>Papilionoidea</taxon>
        <taxon>Papilionidae</taxon>
        <taxon>Papilioninae</taxon>
        <taxon>Papilio</taxon>
    </lineage>
</organism>
<dbReference type="Proteomes" id="UP000053268">
    <property type="component" value="Unassembled WGS sequence"/>
</dbReference>
<gene>
    <name evidence="1" type="ORF">RR46_08018</name>
</gene>
<accession>A0A194QFH5</accession>
<dbReference type="EMBL" id="KQ459249">
    <property type="protein sequence ID" value="KPJ02221.1"/>
    <property type="molecule type" value="Genomic_DNA"/>
</dbReference>
<evidence type="ECO:0000313" key="2">
    <source>
        <dbReference type="Proteomes" id="UP000053268"/>
    </source>
</evidence>
<proteinExistence type="predicted"/>